<dbReference type="Proteomes" id="UP001248819">
    <property type="component" value="Unassembled WGS sequence"/>
</dbReference>
<dbReference type="RefSeq" id="WP_311485660.1">
    <property type="nucleotide sequence ID" value="NZ_JAVRHP010000129.1"/>
</dbReference>
<proteinExistence type="predicted"/>
<reference evidence="1 2" key="1">
    <citation type="submission" date="2023-09" db="EMBL/GenBank/DDBJ databases">
        <authorList>
            <person name="Rey-Velasco X."/>
        </authorList>
    </citation>
    <scope>NUCLEOTIDE SEQUENCE [LARGE SCALE GENOMIC DNA]</scope>
    <source>
        <strain evidence="1 2">F297</strain>
    </source>
</reference>
<evidence type="ECO:0008006" key="3">
    <source>
        <dbReference type="Google" id="ProtNLM"/>
    </source>
</evidence>
<feature type="non-terminal residue" evidence="1">
    <location>
        <position position="330"/>
    </location>
</feature>
<dbReference type="EMBL" id="JAVRHP010000129">
    <property type="protein sequence ID" value="MDT0651558.1"/>
    <property type="molecule type" value="Genomic_DNA"/>
</dbReference>
<gene>
    <name evidence="1" type="ORF">RM529_15490</name>
</gene>
<sequence length="330" mass="39100">MKLKYPLILLSLTVLFLNCTQKNPQKKTETSNTIIKIDDRIQLFRLAYNLAIMDSIDQKFHPCKTDFYSQHYLPYKKYSDHPFVQKIANGDLWSGDLPTLALALDEHLKPKKNLDTVMLSDQFGWYGKNLDSVSDLMINFKNSISFEDNFNINFEPFKDSIETNNITQKLNEFFRTEQNSDLIVYFDPLNAITSRAINFLPETDGKRRFVLNNVCEKTDSVPTKIAPRWNEDTRRIIFHESSHLYTNHLLEEYYGEEFEKKLEQEKYKEEYKNIDEIIIRGITAKIIQTNYGEKEGEFEISRQPERSRIVYDYLDTYIEKENMTFENAYQ</sequence>
<accession>A0ABU3CYW4</accession>
<name>A0ABU3CYW4_9FLAO</name>
<organism evidence="1 2">
    <name type="scientific">Autumnicola edwardsiae</name>
    <dbReference type="NCBI Taxonomy" id="3075594"/>
    <lineage>
        <taxon>Bacteria</taxon>
        <taxon>Pseudomonadati</taxon>
        <taxon>Bacteroidota</taxon>
        <taxon>Flavobacteriia</taxon>
        <taxon>Flavobacteriales</taxon>
        <taxon>Flavobacteriaceae</taxon>
        <taxon>Autumnicola</taxon>
    </lineage>
</organism>
<evidence type="ECO:0000313" key="1">
    <source>
        <dbReference type="EMBL" id="MDT0651558.1"/>
    </source>
</evidence>
<keyword evidence="2" id="KW-1185">Reference proteome</keyword>
<protein>
    <recommendedName>
        <fullName evidence="3">DUF4932 domain-containing protein</fullName>
    </recommendedName>
</protein>
<comment type="caution">
    <text evidence="1">The sequence shown here is derived from an EMBL/GenBank/DDBJ whole genome shotgun (WGS) entry which is preliminary data.</text>
</comment>
<evidence type="ECO:0000313" key="2">
    <source>
        <dbReference type="Proteomes" id="UP001248819"/>
    </source>
</evidence>